<evidence type="ECO:0000313" key="2">
    <source>
        <dbReference type="Proteomes" id="UP001163321"/>
    </source>
</evidence>
<name>A0ACC0VU71_9STRA</name>
<gene>
    <name evidence="1" type="ORF">PsorP6_010602</name>
</gene>
<sequence length="59" mass="6420">MSQHLGGVTQFFLHPGDMGHGDMGHGAMHAHNIASQTLMGEADRFRQYVTDHRAVEAGC</sequence>
<proteinExistence type="predicted"/>
<dbReference type="Proteomes" id="UP001163321">
    <property type="component" value="Chromosome 6"/>
</dbReference>
<evidence type="ECO:0000313" key="1">
    <source>
        <dbReference type="EMBL" id="KAI9909885.1"/>
    </source>
</evidence>
<protein>
    <submittedName>
        <fullName evidence="1">Uncharacterized protein</fullName>
    </submittedName>
</protein>
<accession>A0ACC0VU71</accession>
<dbReference type="EMBL" id="CM047585">
    <property type="protein sequence ID" value="KAI9909885.1"/>
    <property type="molecule type" value="Genomic_DNA"/>
</dbReference>
<reference evidence="1 2" key="1">
    <citation type="journal article" date="2022" name="bioRxiv">
        <title>The genome of the oomycete Peronosclerospora sorghi, a cosmopolitan pathogen of maize and sorghum, is inflated with dispersed pseudogenes.</title>
        <authorList>
            <person name="Fletcher K."/>
            <person name="Martin F."/>
            <person name="Isakeit T."/>
            <person name="Cavanaugh K."/>
            <person name="Magill C."/>
            <person name="Michelmore R."/>
        </authorList>
    </citation>
    <scope>NUCLEOTIDE SEQUENCE [LARGE SCALE GENOMIC DNA]</scope>
    <source>
        <strain evidence="1">P6</strain>
    </source>
</reference>
<comment type="caution">
    <text evidence="1">The sequence shown here is derived from an EMBL/GenBank/DDBJ whole genome shotgun (WGS) entry which is preliminary data.</text>
</comment>
<keyword evidence="2" id="KW-1185">Reference proteome</keyword>
<organism evidence="1 2">
    <name type="scientific">Peronosclerospora sorghi</name>
    <dbReference type="NCBI Taxonomy" id="230839"/>
    <lineage>
        <taxon>Eukaryota</taxon>
        <taxon>Sar</taxon>
        <taxon>Stramenopiles</taxon>
        <taxon>Oomycota</taxon>
        <taxon>Peronosporomycetes</taxon>
        <taxon>Peronosporales</taxon>
        <taxon>Peronosporaceae</taxon>
        <taxon>Peronosclerospora</taxon>
    </lineage>
</organism>